<dbReference type="PANTHER" id="PTHR33048:SF123">
    <property type="entry name" value="INTEGRAL MEMBRANE PROTEIN"/>
    <property type="match status" value="1"/>
</dbReference>
<reference evidence="9" key="1">
    <citation type="submission" date="2019-04" db="EMBL/GenBank/DDBJ databases">
        <title>Friends and foes A comparative genomics studyof 23 Aspergillus species from section Flavi.</title>
        <authorList>
            <consortium name="DOE Joint Genome Institute"/>
            <person name="Kjaerbolling I."/>
            <person name="Vesth T."/>
            <person name="Frisvad J.C."/>
            <person name="Nybo J.L."/>
            <person name="Theobald S."/>
            <person name="Kildgaard S."/>
            <person name="Isbrandt T."/>
            <person name="Kuo A."/>
            <person name="Sato A."/>
            <person name="Lyhne E.K."/>
            <person name="Kogle M.E."/>
            <person name="Wiebenga A."/>
            <person name="Kun R.S."/>
            <person name="Lubbers R.J."/>
            <person name="Makela M.R."/>
            <person name="Barry K."/>
            <person name="Chovatia M."/>
            <person name="Clum A."/>
            <person name="Daum C."/>
            <person name="Haridas S."/>
            <person name="He G."/>
            <person name="LaButti K."/>
            <person name="Lipzen A."/>
            <person name="Mondo S."/>
            <person name="Riley R."/>
            <person name="Salamov A."/>
            <person name="Simmons B.A."/>
            <person name="Magnuson J.K."/>
            <person name="Henrissat B."/>
            <person name="Mortensen U.H."/>
            <person name="Larsen T.O."/>
            <person name="Devries R.P."/>
            <person name="Grigoriev I.V."/>
            <person name="Machida M."/>
            <person name="Baker S.E."/>
            <person name="Andersen M.R."/>
        </authorList>
    </citation>
    <scope>NUCLEOTIDE SEQUENCE [LARGE SCALE GENOMIC DNA]</scope>
    <source>
        <strain evidence="9">CBS 130015</strain>
    </source>
</reference>
<dbReference type="Pfam" id="PF20684">
    <property type="entry name" value="Fung_rhodopsin"/>
    <property type="match status" value="1"/>
</dbReference>
<evidence type="ECO:0000313" key="8">
    <source>
        <dbReference type="EMBL" id="KAE8317246.1"/>
    </source>
</evidence>
<sequence length="356" mass="38898">MCMKRPLSTIHGPADCIKEGFPNDPNTPILPDHHTTAGLLAEYYTLTVIALALVLLRAWVCLRLTRNWGWDDTFIVIAWFALLAGLITIQLEANLGLGRHAIYLPDPEHTVLQILKVNTIYQMINVICALVTKYSISLYILRIRNSRAVRWILAWLMLFMTLATIGTVVILAVSCVPLERLRNKDVPGTCLPPKPVHSVAYVQSGFTIVIDRCLTSAPVIILWDVKIKRGRKTLIGGLMSLGLVATVSNALRNAYQGGLTAPDMSYAITNVAIVSMLEVGTGVIAACIPACVPAFRCRQKAEPVTNSYRDKKISVIRGGQWDESSGDWSLGFATSDSIALCGVKSPGRVVVKVTAC</sequence>
<comment type="subcellular location">
    <subcellularLocation>
        <location evidence="1">Membrane</location>
        <topology evidence="1">Multi-pass membrane protein</topology>
    </subcellularLocation>
</comment>
<evidence type="ECO:0000256" key="1">
    <source>
        <dbReference type="ARBA" id="ARBA00004141"/>
    </source>
</evidence>
<evidence type="ECO:0000313" key="9">
    <source>
        <dbReference type="Proteomes" id="UP000325433"/>
    </source>
</evidence>
<evidence type="ECO:0000256" key="4">
    <source>
        <dbReference type="ARBA" id="ARBA00023136"/>
    </source>
</evidence>
<keyword evidence="9" id="KW-1185">Reference proteome</keyword>
<evidence type="ECO:0000259" key="7">
    <source>
        <dbReference type="Pfam" id="PF20684"/>
    </source>
</evidence>
<feature type="domain" description="Rhodopsin" evidence="7">
    <location>
        <begin position="56"/>
        <end position="295"/>
    </location>
</feature>
<keyword evidence="2 6" id="KW-0812">Transmembrane</keyword>
<evidence type="ECO:0000256" key="2">
    <source>
        <dbReference type="ARBA" id="ARBA00022692"/>
    </source>
</evidence>
<feature type="transmembrane region" description="Helical" evidence="6">
    <location>
        <begin position="120"/>
        <end position="141"/>
    </location>
</feature>
<feature type="transmembrane region" description="Helical" evidence="6">
    <location>
        <begin position="234"/>
        <end position="251"/>
    </location>
</feature>
<feature type="transmembrane region" description="Helical" evidence="6">
    <location>
        <begin position="271"/>
        <end position="292"/>
    </location>
</feature>
<evidence type="ECO:0000256" key="6">
    <source>
        <dbReference type="SAM" id="Phobius"/>
    </source>
</evidence>
<dbReference type="GO" id="GO:0016020">
    <property type="term" value="C:membrane"/>
    <property type="evidence" value="ECO:0007669"/>
    <property type="project" value="UniProtKB-SubCell"/>
</dbReference>
<keyword evidence="3 6" id="KW-1133">Transmembrane helix</keyword>
<dbReference type="InterPro" id="IPR049326">
    <property type="entry name" value="Rhodopsin_dom_fungi"/>
</dbReference>
<dbReference type="Proteomes" id="UP000325433">
    <property type="component" value="Unassembled WGS sequence"/>
</dbReference>
<evidence type="ECO:0000256" key="5">
    <source>
        <dbReference type="ARBA" id="ARBA00038359"/>
    </source>
</evidence>
<keyword evidence="4 6" id="KW-0472">Membrane</keyword>
<dbReference type="InterPro" id="IPR052337">
    <property type="entry name" value="SAT4-like"/>
</dbReference>
<accession>A0A5N6W9Y0</accession>
<proteinExistence type="inferred from homology"/>
<feature type="transmembrane region" description="Helical" evidence="6">
    <location>
        <begin position="153"/>
        <end position="179"/>
    </location>
</feature>
<protein>
    <recommendedName>
        <fullName evidence="7">Rhodopsin domain-containing protein</fullName>
    </recommendedName>
</protein>
<dbReference type="PANTHER" id="PTHR33048">
    <property type="entry name" value="PTH11-LIKE INTEGRAL MEMBRANE PROTEIN (AFU_ORTHOLOGUE AFUA_5G11245)"/>
    <property type="match status" value="1"/>
</dbReference>
<feature type="transmembrane region" description="Helical" evidence="6">
    <location>
        <begin position="43"/>
        <end position="62"/>
    </location>
</feature>
<name>A0A5N6W9Y0_9EURO</name>
<dbReference type="EMBL" id="ML738302">
    <property type="protein sequence ID" value="KAE8317246.1"/>
    <property type="molecule type" value="Genomic_DNA"/>
</dbReference>
<feature type="transmembrane region" description="Helical" evidence="6">
    <location>
        <begin position="74"/>
        <end position="91"/>
    </location>
</feature>
<evidence type="ECO:0000256" key="3">
    <source>
        <dbReference type="ARBA" id="ARBA00022989"/>
    </source>
</evidence>
<organism evidence="8 9">
    <name type="scientific">Aspergillus transmontanensis</name>
    <dbReference type="NCBI Taxonomy" id="1034304"/>
    <lineage>
        <taxon>Eukaryota</taxon>
        <taxon>Fungi</taxon>
        <taxon>Dikarya</taxon>
        <taxon>Ascomycota</taxon>
        <taxon>Pezizomycotina</taxon>
        <taxon>Eurotiomycetes</taxon>
        <taxon>Eurotiomycetidae</taxon>
        <taxon>Eurotiales</taxon>
        <taxon>Aspergillaceae</taxon>
        <taxon>Aspergillus</taxon>
        <taxon>Aspergillus subgen. Circumdati</taxon>
    </lineage>
</organism>
<gene>
    <name evidence="8" type="ORF">BDV41DRAFT_561490</name>
</gene>
<comment type="similarity">
    <text evidence="5">Belongs to the SAT4 family.</text>
</comment>
<dbReference type="AlphaFoldDB" id="A0A5N6W9Y0"/>